<dbReference type="InterPro" id="IPR013744">
    <property type="entry name" value="SidJ"/>
</dbReference>
<evidence type="ECO:0000313" key="1">
    <source>
        <dbReference type="EMBL" id="KAJ8101717.1"/>
    </source>
</evidence>
<dbReference type="SUPFAM" id="SSF53474">
    <property type="entry name" value="alpha/beta-Hydrolases"/>
    <property type="match status" value="1"/>
</dbReference>
<evidence type="ECO:0000313" key="2">
    <source>
        <dbReference type="Proteomes" id="UP001217417"/>
    </source>
</evidence>
<dbReference type="Pfam" id="PF08538">
    <property type="entry name" value="DUF1749"/>
    <property type="match status" value="1"/>
</dbReference>
<dbReference type="AlphaFoldDB" id="A0AAD7QXR0"/>
<comment type="caution">
    <text evidence="1">The sequence shown here is derived from an EMBL/GenBank/DDBJ whole genome shotgun (WGS) entry which is preliminary data.</text>
</comment>
<protein>
    <submittedName>
        <fullName evidence="1">Uncharacterized protein</fullName>
    </submittedName>
</protein>
<keyword evidence="2" id="KW-1185">Reference proteome</keyword>
<dbReference type="PANTHER" id="PTHR31591">
    <property type="entry name" value="UPF0613 PROTEIN PB24D3.06C"/>
    <property type="match status" value="1"/>
</dbReference>
<accession>A0AAD7QXR0</accession>
<sequence>MTSNSSFSGTIHTYSCRLVGFEFATSTGTPHKNVLLFVGGLGDGLLTVPYVPQLAKSLDGLGWGVVELLISSSYRGWGAGDLARDASEIEQAVSYFSNLRGGKIALMGHSTGCQDAIYYLTCYTASLVNSKLAAGILQAPVSDREAMQRLFPERYTEMLDFAVSQINIGRGDEFLPKTYSDLFFSTPITARRWVSLAKKLGDDDFFSSDIEDDVLKTTFGIVDVPLLVLYSGSDEFVPETVDKERLLGRWKSITSEGSWSPHSGIIEGGKHNLGEGSESGAVDDAVSRVSAFLTSL</sequence>
<dbReference type="PANTHER" id="PTHR31591:SF1">
    <property type="entry name" value="UPF0613 PROTEIN PB24D3.06C"/>
    <property type="match status" value="1"/>
</dbReference>
<dbReference type="Gene3D" id="3.40.50.1820">
    <property type="entry name" value="alpha/beta hydrolase"/>
    <property type="match status" value="1"/>
</dbReference>
<dbReference type="Proteomes" id="UP001217417">
    <property type="component" value="Unassembled WGS sequence"/>
</dbReference>
<proteinExistence type="predicted"/>
<dbReference type="EMBL" id="JARPMG010000003">
    <property type="protein sequence ID" value="KAJ8101717.1"/>
    <property type="molecule type" value="Genomic_DNA"/>
</dbReference>
<name>A0AAD7QXR0_9ASCO</name>
<dbReference type="RefSeq" id="XP_056045167.1">
    <property type="nucleotide sequence ID" value="XM_056186930.1"/>
</dbReference>
<dbReference type="InterPro" id="IPR029058">
    <property type="entry name" value="AB_hydrolase_fold"/>
</dbReference>
<organism evidence="1 2">
    <name type="scientific">Lipomyces tetrasporus</name>
    <dbReference type="NCBI Taxonomy" id="54092"/>
    <lineage>
        <taxon>Eukaryota</taxon>
        <taxon>Fungi</taxon>
        <taxon>Dikarya</taxon>
        <taxon>Ascomycota</taxon>
        <taxon>Saccharomycotina</taxon>
        <taxon>Lipomycetes</taxon>
        <taxon>Lipomycetales</taxon>
        <taxon>Lipomycetaceae</taxon>
        <taxon>Lipomyces</taxon>
    </lineage>
</organism>
<dbReference type="GeneID" id="80882096"/>
<reference evidence="1" key="1">
    <citation type="submission" date="2023-03" db="EMBL/GenBank/DDBJ databases">
        <title>Near-Complete genome sequence of Lipomyces tetrasporous NRRL Y-64009, an oleaginous yeast capable of growing on lignocellulosic hydrolysates.</title>
        <authorList>
            <consortium name="Lawrence Berkeley National Laboratory"/>
            <person name="Jagtap S.S."/>
            <person name="Liu J.-J."/>
            <person name="Walukiewicz H.E."/>
            <person name="Pangilinan J."/>
            <person name="Lipzen A."/>
            <person name="Ahrendt S."/>
            <person name="Koriabine M."/>
            <person name="Cobaugh K."/>
            <person name="Salamov A."/>
            <person name="Yoshinaga Y."/>
            <person name="Ng V."/>
            <person name="Daum C."/>
            <person name="Grigoriev I.V."/>
            <person name="Slininger P.J."/>
            <person name="Dien B.S."/>
            <person name="Jin Y.-S."/>
            <person name="Rao C.V."/>
        </authorList>
    </citation>
    <scope>NUCLEOTIDE SEQUENCE</scope>
    <source>
        <strain evidence="1">NRRL Y-64009</strain>
    </source>
</reference>
<gene>
    <name evidence="1" type="ORF">POJ06DRAFT_247689</name>
</gene>